<dbReference type="EMBL" id="CP018477">
    <property type="protein sequence ID" value="ASV76406.1"/>
    <property type="molecule type" value="Genomic_DNA"/>
</dbReference>
<dbReference type="AlphaFoldDB" id="A0A286RKB7"/>
<dbReference type="Proteomes" id="UP000215086">
    <property type="component" value="Chromosome"/>
</dbReference>
<evidence type="ECO:0000313" key="2">
    <source>
        <dbReference type="Proteomes" id="UP000215086"/>
    </source>
</evidence>
<name>A0A286RKB7_9BACT</name>
<accession>A0A286RKB7</accession>
<evidence type="ECO:0000313" key="1">
    <source>
        <dbReference type="EMBL" id="ASV76406.1"/>
    </source>
</evidence>
<protein>
    <submittedName>
        <fullName evidence="1">Uncharacterized protein</fullName>
    </submittedName>
</protein>
<proteinExistence type="predicted"/>
<organism evidence="1 2">
    <name type="scientific">Thermogutta terrifontis</name>
    <dbReference type="NCBI Taxonomy" id="1331910"/>
    <lineage>
        <taxon>Bacteria</taxon>
        <taxon>Pseudomonadati</taxon>
        <taxon>Planctomycetota</taxon>
        <taxon>Planctomycetia</taxon>
        <taxon>Pirellulales</taxon>
        <taxon>Thermoguttaceae</taxon>
        <taxon>Thermogutta</taxon>
    </lineage>
</organism>
<gene>
    <name evidence="1" type="ORF">THTE_3805</name>
</gene>
<dbReference type="KEGG" id="ttf:THTE_3805"/>
<sequence>MIEPVCRTWCFIQRFAIPAASVLLHSRERRKRAILWRELGAA</sequence>
<keyword evidence="2" id="KW-1185">Reference proteome</keyword>
<reference evidence="1 2" key="1">
    <citation type="journal article" name="Front. Microbiol.">
        <title>Sugar Metabolism of the First Thermophilic Planctomycete Thermogutta terrifontis: Comparative Genomic and Transcriptomic Approaches.</title>
        <authorList>
            <person name="Elcheninov A.G."/>
            <person name="Menzel P."/>
            <person name="Gudbergsdottir S.R."/>
            <person name="Slesarev A.I."/>
            <person name="Kadnikov V.V."/>
            <person name="Krogh A."/>
            <person name="Bonch-Osmolovskaya E.A."/>
            <person name="Peng X."/>
            <person name="Kublanov I.V."/>
        </authorList>
    </citation>
    <scope>NUCLEOTIDE SEQUENCE [LARGE SCALE GENOMIC DNA]</scope>
    <source>
        <strain evidence="1 2">R1</strain>
    </source>
</reference>